<gene>
    <name evidence="6" type="ORF">ECRA1380_LOCUS18217</name>
</gene>
<keyword evidence="4" id="KW-0406">Ion transport</keyword>
<keyword evidence="3" id="KW-0375">Hydrogen ion transport</keyword>
<dbReference type="InterPro" id="IPR011987">
    <property type="entry name" value="ATPase_V1-cplx_hsu_C"/>
</dbReference>
<comment type="similarity">
    <text evidence="1">Belongs to the V-ATPase H subunit family.</text>
</comment>
<dbReference type="PANTHER" id="PTHR10698">
    <property type="entry name" value="V-TYPE PROTON ATPASE SUBUNIT H"/>
    <property type="match status" value="1"/>
</dbReference>
<dbReference type="Gene3D" id="1.25.40.150">
    <property type="entry name" value="V-type ATPase, subunit H, C-terminal domain"/>
    <property type="match status" value="1"/>
</dbReference>
<sequence>MLDNQCLSDYQIAYNVLVSLWVLSYHDFALKYFENPDLDLIEKSIKILDFFNKEKVVRITLLLMENLTNYKLCLEIMSDLNGLELIQKLQQRHWVDEDIKNLLEKLWGIFDSNYEEFTSIDKFRKEIHLKTLRWGPVHTERFWQENFIHFHEKDNLDLIKDLMCLLEMENERTVAVALYDLGEFAKYFPFGRSYLDNIGIKSVIYEVMQKSDSAEIKKEAITCLQKLIVTSWQGKSKT</sequence>
<dbReference type="EMBL" id="HBIK01038922">
    <property type="protein sequence ID" value="CAE0393239.1"/>
    <property type="molecule type" value="Transcribed_RNA"/>
</dbReference>
<proteinExistence type="inferred from homology"/>
<keyword evidence="2" id="KW-0813">Transport</keyword>
<accession>A0A7S3P2K9</accession>
<dbReference type="InterPro" id="IPR011989">
    <property type="entry name" value="ARM-like"/>
</dbReference>
<evidence type="ECO:0000313" key="6">
    <source>
        <dbReference type="EMBL" id="CAE0393239.1"/>
    </source>
</evidence>
<dbReference type="AlphaFoldDB" id="A0A7S3P2K9"/>
<evidence type="ECO:0000256" key="3">
    <source>
        <dbReference type="ARBA" id="ARBA00022781"/>
    </source>
</evidence>
<dbReference type="SUPFAM" id="SSF48371">
    <property type="entry name" value="ARM repeat"/>
    <property type="match status" value="1"/>
</dbReference>
<evidence type="ECO:0000259" key="5">
    <source>
        <dbReference type="Pfam" id="PF11698"/>
    </source>
</evidence>
<name>A0A7S3P2K9_EUPCR</name>
<feature type="domain" description="ATPase V1 complex subunit H C-terminal" evidence="5">
    <location>
        <begin position="117"/>
        <end position="232"/>
    </location>
</feature>
<dbReference type="GO" id="GO:0046961">
    <property type="term" value="F:proton-transporting ATPase activity, rotational mechanism"/>
    <property type="evidence" value="ECO:0007669"/>
    <property type="project" value="InterPro"/>
</dbReference>
<evidence type="ECO:0000256" key="2">
    <source>
        <dbReference type="ARBA" id="ARBA00022448"/>
    </source>
</evidence>
<dbReference type="Gene3D" id="1.25.10.10">
    <property type="entry name" value="Leucine-rich Repeat Variant"/>
    <property type="match status" value="1"/>
</dbReference>
<evidence type="ECO:0000256" key="1">
    <source>
        <dbReference type="ARBA" id="ARBA00008613"/>
    </source>
</evidence>
<evidence type="ECO:0000256" key="4">
    <source>
        <dbReference type="ARBA" id="ARBA00023065"/>
    </source>
</evidence>
<dbReference type="PANTHER" id="PTHR10698:SF0">
    <property type="entry name" value="V-TYPE PROTON ATPASE SUBUNIT H"/>
    <property type="match status" value="1"/>
</dbReference>
<dbReference type="InterPro" id="IPR004908">
    <property type="entry name" value="ATPase_V1-cplx_hsu"/>
</dbReference>
<dbReference type="InterPro" id="IPR038497">
    <property type="entry name" value="ATPase_V1-cplx_hsu_C_sf"/>
</dbReference>
<organism evidence="6">
    <name type="scientific">Euplotes crassus</name>
    <dbReference type="NCBI Taxonomy" id="5936"/>
    <lineage>
        <taxon>Eukaryota</taxon>
        <taxon>Sar</taxon>
        <taxon>Alveolata</taxon>
        <taxon>Ciliophora</taxon>
        <taxon>Intramacronucleata</taxon>
        <taxon>Spirotrichea</taxon>
        <taxon>Hypotrichia</taxon>
        <taxon>Euplotida</taxon>
        <taxon>Euplotidae</taxon>
        <taxon>Moneuplotes</taxon>
    </lineage>
</organism>
<dbReference type="Pfam" id="PF03224">
    <property type="entry name" value="V-ATPase_H_N"/>
    <property type="match status" value="1"/>
</dbReference>
<dbReference type="InterPro" id="IPR016024">
    <property type="entry name" value="ARM-type_fold"/>
</dbReference>
<dbReference type="Pfam" id="PF11698">
    <property type="entry name" value="V-ATPase_H_C"/>
    <property type="match status" value="1"/>
</dbReference>
<dbReference type="GO" id="GO:0000221">
    <property type="term" value="C:vacuolar proton-transporting V-type ATPase, V1 domain"/>
    <property type="evidence" value="ECO:0007669"/>
    <property type="project" value="InterPro"/>
</dbReference>
<protein>
    <recommendedName>
        <fullName evidence="5">ATPase V1 complex subunit H C-terminal domain-containing protein</fullName>
    </recommendedName>
</protein>
<reference evidence="6" key="1">
    <citation type="submission" date="2021-01" db="EMBL/GenBank/DDBJ databases">
        <authorList>
            <person name="Corre E."/>
            <person name="Pelletier E."/>
            <person name="Niang G."/>
            <person name="Scheremetjew M."/>
            <person name="Finn R."/>
            <person name="Kale V."/>
            <person name="Holt S."/>
            <person name="Cochrane G."/>
            <person name="Meng A."/>
            <person name="Brown T."/>
            <person name="Cohen L."/>
        </authorList>
    </citation>
    <scope>NUCLEOTIDE SEQUENCE</scope>
    <source>
        <strain evidence="6">CT5</strain>
    </source>
</reference>